<dbReference type="EMBL" id="JBHSRD010000004">
    <property type="protein sequence ID" value="MFC6008180.1"/>
    <property type="molecule type" value="Genomic_DNA"/>
</dbReference>
<evidence type="ECO:0000313" key="1">
    <source>
        <dbReference type="EMBL" id="MFC6008180.1"/>
    </source>
</evidence>
<comment type="caution">
    <text evidence="1">The sequence shown here is derived from an EMBL/GenBank/DDBJ whole genome shotgun (WGS) entry which is preliminary data.</text>
</comment>
<keyword evidence="2" id="KW-1185">Reference proteome</keyword>
<dbReference type="Gene3D" id="3.40.50.150">
    <property type="entry name" value="Vaccinia Virus protein VP39"/>
    <property type="match status" value="1"/>
</dbReference>
<accession>A0ABW1JG76</accession>
<keyword evidence="1" id="KW-0808">Transferase</keyword>
<dbReference type="GO" id="GO:0032259">
    <property type="term" value="P:methylation"/>
    <property type="evidence" value="ECO:0007669"/>
    <property type="project" value="UniProtKB-KW"/>
</dbReference>
<name>A0ABW1JG76_9ACTN</name>
<dbReference type="RefSeq" id="WP_345715129.1">
    <property type="nucleotide sequence ID" value="NZ_BAABFP010000002.1"/>
</dbReference>
<reference evidence="2" key="1">
    <citation type="journal article" date="2019" name="Int. J. Syst. Evol. Microbiol.">
        <title>The Global Catalogue of Microorganisms (GCM) 10K type strain sequencing project: providing services to taxonomists for standard genome sequencing and annotation.</title>
        <authorList>
            <consortium name="The Broad Institute Genomics Platform"/>
            <consortium name="The Broad Institute Genome Sequencing Center for Infectious Disease"/>
            <person name="Wu L."/>
            <person name="Ma J."/>
        </authorList>
    </citation>
    <scope>NUCLEOTIDE SEQUENCE [LARGE SCALE GENOMIC DNA]</scope>
    <source>
        <strain evidence="2">KACC 14249</strain>
    </source>
</reference>
<keyword evidence="1" id="KW-0489">Methyltransferase</keyword>
<dbReference type="InterPro" id="IPR029063">
    <property type="entry name" value="SAM-dependent_MTases_sf"/>
</dbReference>
<gene>
    <name evidence="1" type="ORF">ACFQDO_13675</name>
</gene>
<organism evidence="1 2">
    <name type="scientific">Angustibacter luteus</name>
    <dbReference type="NCBI Taxonomy" id="658456"/>
    <lineage>
        <taxon>Bacteria</taxon>
        <taxon>Bacillati</taxon>
        <taxon>Actinomycetota</taxon>
        <taxon>Actinomycetes</taxon>
        <taxon>Kineosporiales</taxon>
        <taxon>Kineosporiaceae</taxon>
    </lineage>
</organism>
<dbReference type="Proteomes" id="UP001596189">
    <property type="component" value="Unassembled WGS sequence"/>
</dbReference>
<protein>
    <submittedName>
        <fullName evidence="1">Class I SAM-dependent methyltransferase</fullName>
        <ecNumber evidence="1">2.1.-.-</ecNumber>
    </submittedName>
</protein>
<proteinExistence type="predicted"/>
<dbReference type="EC" id="2.1.-.-" evidence="1"/>
<dbReference type="SUPFAM" id="SSF53335">
    <property type="entry name" value="S-adenosyl-L-methionine-dependent methyltransferases"/>
    <property type="match status" value="1"/>
</dbReference>
<evidence type="ECO:0000313" key="2">
    <source>
        <dbReference type="Proteomes" id="UP001596189"/>
    </source>
</evidence>
<dbReference type="GO" id="GO:0008168">
    <property type="term" value="F:methyltransferase activity"/>
    <property type="evidence" value="ECO:0007669"/>
    <property type="project" value="UniProtKB-KW"/>
</dbReference>
<sequence>MSLESVRQRAARSPLGQWILRRRFHDSGSYWEQRYAAGGTSGAGSYGADAEWKAEVVNGWVAQFGVSSVIDFGCGDGNQLSLAHYPRYLGLDRSATAVRTCIARFADDPTKSFFQYDPGATADPAGWLRADLALSLEVIFHLVEDDIREDYLTRLFAGAERFVVICAADRGDLPDGPHERHRPFTPWIAANQPQWDLVERLAPPAGVDLVSELFLYRRTESSA</sequence>